<dbReference type="Proteomes" id="UP000199503">
    <property type="component" value="Unassembled WGS sequence"/>
</dbReference>
<dbReference type="STRING" id="65499.SAMN04488000_123108"/>
<feature type="domain" description="Polyphosphate kinase middle" evidence="11">
    <location>
        <begin position="205"/>
        <end position="382"/>
    </location>
</feature>
<feature type="active site" description="Phosphohistidine intermediate" evidence="8">
    <location>
        <position position="516"/>
    </location>
</feature>
<feature type="binding site" evidence="8">
    <location>
        <position position="645"/>
    </location>
    <ligand>
        <name>ATP</name>
        <dbReference type="ChEBI" id="CHEBI:30616"/>
    </ligand>
</feature>
<dbReference type="InterPro" id="IPR025198">
    <property type="entry name" value="PPK_N_dom"/>
</dbReference>
<dbReference type="SUPFAM" id="SSF143724">
    <property type="entry name" value="PHP14-like"/>
    <property type="match status" value="1"/>
</dbReference>
<dbReference type="InterPro" id="IPR024953">
    <property type="entry name" value="PP_kinase_middle"/>
</dbReference>
<keyword evidence="5 8" id="KW-0418">Kinase</keyword>
<dbReference type="GO" id="GO:0046872">
    <property type="term" value="F:metal ion binding"/>
    <property type="evidence" value="ECO:0007669"/>
    <property type="project" value="UniProtKB-KW"/>
</dbReference>
<dbReference type="SUPFAM" id="SSF56024">
    <property type="entry name" value="Phospholipase D/nuclease"/>
    <property type="match status" value="2"/>
</dbReference>
<dbReference type="AlphaFoldDB" id="A0A1H9WPW4"/>
<evidence type="ECO:0000256" key="9">
    <source>
        <dbReference type="RuleBase" id="RU003800"/>
    </source>
</evidence>
<feature type="region of interest" description="Disordered" evidence="10">
    <location>
        <begin position="1"/>
        <end position="84"/>
    </location>
</feature>
<dbReference type="NCBIfam" id="NF003917">
    <property type="entry name" value="PRK05443.1-1"/>
    <property type="match status" value="1"/>
</dbReference>
<feature type="compositionally biased region" description="Low complexity" evidence="10">
    <location>
        <begin position="25"/>
        <end position="35"/>
    </location>
</feature>
<evidence type="ECO:0000256" key="5">
    <source>
        <dbReference type="ARBA" id="ARBA00022777"/>
    </source>
</evidence>
<dbReference type="Pfam" id="PF13090">
    <property type="entry name" value="PP_kinase_C"/>
    <property type="match status" value="1"/>
</dbReference>
<dbReference type="GO" id="GO:0005524">
    <property type="term" value="F:ATP binding"/>
    <property type="evidence" value="ECO:0007669"/>
    <property type="project" value="UniProtKB-KW"/>
</dbReference>
<evidence type="ECO:0000259" key="14">
    <source>
        <dbReference type="Pfam" id="PF17941"/>
    </source>
</evidence>
<dbReference type="RefSeq" id="WP_177230134.1">
    <property type="nucleotide sequence ID" value="NZ_FOFV01000023.1"/>
</dbReference>
<feature type="domain" description="Polyphosphate kinase N-terminal" evidence="12">
    <location>
        <begin position="87"/>
        <end position="193"/>
    </location>
</feature>
<dbReference type="NCBIfam" id="TIGR03705">
    <property type="entry name" value="poly_P_kin"/>
    <property type="match status" value="1"/>
</dbReference>
<dbReference type="Gene3D" id="1.20.58.310">
    <property type="entry name" value="Polyphosphate kinase N-terminal domain"/>
    <property type="match status" value="1"/>
</dbReference>
<dbReference type="HAMAP" id="MF_00347">
    <property type="entry name" value="Polyphosphate_kinase"/>
    <property type="match status" value="1"/>
</dbReference>
<evidence type="ECO:0000256" key="8">
    <source>
        <dbReference type="HAMAP-Rule" id="MF_00347"/>
    </source>
</evidence>
<keyword evidence="7 8" id="KW-0460">Magnesium</keyword>
<evidence type="ECO:0000256" key="4">
    <source>
        <dbReference type="ARBA" id="ARBA00022741"/>
    </source>
</evidence>
<feature type="compositionally biased region" description="Pro residues" evidence="10">
    <location>
        <begin position="68"/>
        <end position="80"/>
    </location>
</feature>
<feature type="domain" description="Polyphosphate kinase C-terminal" evidence="13">
    <location>
        <begin position="584"/>
        <end position="746"/>
    </location>
</feature>
<accession>A0A1H9WPW4</accession>
<gene>
    <name evidence="8" type="primary">ppk</name>
    <name evidence="15" type="ORF">SAMN04488000_123108</name>
</gene>
<evidence type="ECO:0000256" key="10">
    <source>
        <dbReference type="SAM" id="MobiDB-lite"/>
    </source>
</evidence>
<evidence type="ECO:0000259" key="11">
    <source>
        <dbReference type="Pfam" id="PF02503"/>
    </source>
</evidence>
<sequence>MRDVSTDDNDGKATPSRRRSTGGKAAATPRAATPKRQPRAATRRASNPRRKAEPPQGPVAAPTRGVPSAPPAVTPSPLPTDLPDDRYFNRELSWLDFNARVLALAEDSSQPLLERAKFLAIFASNLDEFYMVRVAGLKRRAETGLTVRSADGLTPLEQLVAISKRSQELVEQHARAFLDHIRPGLEEHRISIVTWGDLTDYDRLRLSNYFSEQVFPVLTPLAVDPAHPFPYISGLSLNLAVTVRDPEGGGERFARVKVPDNVPRLVRVEADRSSSSATFLPLEELIAAHLGELFTGMEVIECHAFRVTRNADLEVEEDRDEDLLQALERELARRRFGPPVRLEVADDMTEHMLELLLREMDVDPHDVVTVPGLLDLSCLWQLYGIDRKTLKDPAFVPATHPAFGERETPKSVFATLREGDVLVHHPYDSFSTSVQRFIEQAAADPHVLAIKQTLYRTSGDSPIVDALIDAAEAGKQVVALVEIKARFDEQANIKWARTLEKAGVHVVYGLVGLKTHCKTSLVVRQEGSTIRRYCHIGTGNYNPKTARLYEDVGILTAEPTIGADLTDLFNVLTGYARQDEYRSLLVAPYGVRKGIVDRINDEIERAQAGEPSGVRIKVNSLVDEQVIDALYRASQAGVPVDVVVRGICGLKPGIKGLSENIRVRSILGRFLEHSRVFHFVASGEYWIGSADMMHRNLDRRVEVAVRVADPRLTKQLGDMFDSALDPHTRCWVLRSDGEWEPSPSDGTSVRDHQMELLHKHGALG</sequence>
<dbReference type="PANTHER" id="PTHR30218:SF0">
    <property type="entry name" value="POLYPHOSPHATE KINASE"/>
    <property type="match status" value="1"/>
</dbReference>
<dbReference type="InterPro" id="IPR036832">
    <property type="entry name" value="PPK_N_dom_sf"/>
</dbReference>
<evidence type="ECO:0000313" key="16">
    <source>
        <dbReference type="Proteomes" id="UP000199503"/>
    </source>
</evidence>
<dbReference type="GO" id="GO:0009358">
    <property type="term" value="C:polyphosphate kinase complex"/>
    <property type="evidence" value="ECO:0007669"/>
    <property type="project" value="InterPro"/>
</dbReference>
<dbReference type="InterPro" id="IPR003414">
    <property type="entry name" value="PP_kinase"/>
</dbReference>
<keyword evidence="6 8" id="KW-0067">ATP-binding</keyword>
<comment type="similarity">
    <text evidence="8 9">Belongs to the polyphosphate kinase 1 (PPK1) family.</text>
</comment>
<feature type="compositionally biased region" description="Basic and acidic residues" evidence="10">
    <location>
        <begin position="1"/>
        <end position="11"/>
    </location>
</feature>
<dbReference type="Pfam" id="PF02503">
    <property type="entry name" value="PP_kinase"/>
    <property type="match status" value="1"/>
</dbReference>
<evidence type="ECO:0000259" key="13">
    <source>
        <dbReference type="Pfam" id="PF13090"/>
    </source>
</evidence>
<dbReference type="GO" id="GO:0006799">
    <property type="term" value="P:polyphosphate biosynthetic process"/>
    <property type="evidence" value="ECO:0007669"/>
    <property type="project" value="UniProtKB-UniRule"/>
</dbReference>
<organism evidence="15 16">
    <name type="scientific">Lentzea albida</name>
    <dbReference type="NCBI Taxonomy" id="65499"/>
    <lineage>
        <taxon>Bacteria</taxon>
        <taxon>Bacillati</taxon>
        <taxon>Actinomycetota</taxon>
        <taxon>Actinomycetes</taxon>
        <taxon>Pseudonocardiales</taxon>
        <taxon>Pseudonocardiaceae</taxon>
        <taxon>Lentzea</taxon>
    </lineage>
</organism>
<evidence type="ECO:0000256" key="3">
    <source>
        <dbReference type="ARBA" id="ARBA00022723"/>
    </source>
</evidence>
<evidence type="ECO:0000256" key="6">
    <source>
        <dbReference type="ARBA" id="ARBA00022840"/>
    </source>
</evidence>
<keyword evidence="3 8" id="KW-0479">Metal-binding</keyword>
<feature type="binding site" evidence="8">
    <location>
        <position position="549"/>
    </location>
    <ligand>
        <name>ATP</name>
        <dbReference type="ChEBI" id="CHEBI:30616"/>
    </ligand>
</feature>
<dbReference type="SUPFAM" id="SSF140356">
    <property type="entry name" value="PPK N-terminal domain-like"/>
    <property type="match status" value="1"/>
</dbReference>
<dbReference type="FunFam" id="3.30.870.10:FF:000001">
    <property type="entry name" value="Polyphosphate kinase"/>
    <property type="match status" value="1"/>
</dbReference>
<evidence type="ECO:0000256" key="7">
    <source>
        <dbReference type="ARBA" id="ARBA00022842"/>
    </source>
</evidence>
<dbReference type="InterPro" id="IPR025200">
    <property type="entry name" value="PPK_C_dom2"/>
</dbReference>
<feature type="binding site" evidence="8">
    <location>
        <position position="456"/>
    </location>
    <ligand>
        <name>Mg(2+)</name>
        <dbReference type="ChEBI" id="CHEBI:18420"/>
    </ligand>
</feature>
<dbReference type="PIRSF" id="PIRSF015589">
    <property type="entry name" value="PP_kinase"/>
    <property type="match status" value="1"/>
</dbReference>
<proteinExistence type="inferred from homology"/>
<dbReference type="CDD" id="cd09165">
    <property type="entry name" value="PLDc_PaPPK1_C1_like"/>
    <property type="match status" value="1"/>
</dbReference>
<keyword evidence="16" id="KW-1185">Reference proteome</keyword>
<feature type="compositionally biased region" description="Basic residues" evidence="10">
    <location>
        <begin position="36"/>
        <end position="49"/>
    </location>
</feature>
<dbReference type="Gene3D" id="3.30.1840.10">
    <property type="entry name" value="Polyphosphate kinase middle domain"/>
    <property type="match status" value="1"/>
</dbReference>
<keyword evidence="4 8" id="KW-0547">Nucleotide-binding</keyword>
<dbReference type="NCBIfam" id="NF003921">
    <property type="entry name" value="PRK05443.2-2"/>
    <property type="match status" value="1"/>
</dbReference>
<comment type="PTM">
    <text evidence="8 9">An intermediate of this reaction is the autophosphorylated ppk in which a phosphate is covalently linked to a histidine residue through a N-P bond.</text>
</comment>
<dbReference type="PANTHER" id="PTHR30218">
    <property type="entry name" value="POLYPHOSPHATE KINASE"/>
    <property type="match status" value="1"/>
</dbReference>
<evidence type="ECO:0000256" key="1">
    <source>
        <dbReference type="ARBA" id="ARBA00022553"/>
    </source>
</evidence>
<dbReference type="CDD" id="cd09168">
    <property type="entry name" value="PLDc_PaPPK1_C2_like"/>
    <property type="match status" value="1"/>
</dbReference>
<dbReference type="GO" id="GO:0008976">
    <property type="term" value="F:polyphosphate kinase activity"/>
    <property type="evidence" value="ECO:0007669"/>
    <property type="project" value="UniProtKB-UniRule"/>
</dbReference>
<dbReference type="NCBIfam" id="NF003922">
    <property type="entry name" value="PRK05443.2-3"/>
    <property type="match status" value="1"/>
</dbReference>
<name>A0A1H9WPW4_9PSEU</name>
<comment type="function">
    <text evidence="8 9">Catalyzes the reversible transfer of the terminal phosphate of ATP to form a long-chain polyphosphate (polyP).</text>
</comment>
<comment type="catalytic activity">
    <reaction evidence="8 9">
        <text>[phosphate](n) + ATP = [phosphate](n+1) + ADP</text>
        <dbReference type="Rhea" id="RHEA:19573"/>
        <dbReference type="Rhea" id="RHEA-COMP:9859"/>
        <dbReference type="Rhea" id="RHEA-COMP:14280"/>
        <dbReference type="ChEBI" id="CHEBI:16838"/>
        <dbReference type="ChEBI" id="CHEBI:30616"/>
        <dbReference type="ChEBI" id="CHEBI:456216"/>
        <dbReference type="EC" id="2.7.4.1"/>
    </reaction>
</comment>
<dbReference type="Pfam" id="PF13089">
    <property type="entry name" value="PP_kinase_N"/>
    <property type="match status" value="1"/>
</dbReference>
<evidence type="ECO:0000313" key="15">
    <source>
        <dbReference type="EMBL" id="SES35463.1"/>
    </source>
</evidence>
<feature type="domain" description="Polyphosphate kinase C-terminal" evidence="14">
    <location>
        <begin position="411"/>
        <end position="577"/>
    </location>
</feature>
<dbReference type="NCBIfam" id="NF003918">
    <property type="entry name" value="PRK05443.1-2"/>
    <property type="match status" value="1"/>
</dbReference>
<protein>
    <recommendedName>
        <fullName evidence="8 9">Polyphosphate kinase</fullName>
        <ecNumber evidence="8 9">2.7.4.1</ecNumber>
    </recommendedName>
    <alternativeName>
        <fullName evidence="8">ATP-polyphosphate phosphotransferase</fullName>
    </alternativeName>
    <alternativeName>
        <fullName evidence="8">Polyphosphoric acid kinase</fullName>
    </alternativeName>
</protein>
<dbReference type="Gene3D" id="3.30.870.10">
    <property type="entry name" value="Endonuclease Chain A"/>
    <property type="match status" value="2"/>
</dbReference>
<dbReference type="InterPro" id="IPR036830">
    <property type="entry name" value="PP_kinase_middle_dom_sf"/>
</dbReference>
<dbReference type="EMBL" id="FOFV01000023">
    <property type="protein sequence ID" value="SES35463.1"/>
    <property type="molecule type" value="Genomic_DNA"/>
</dbReference>
<dbReference type="Pfam" id="PF17941">
    <property type="entry name" value="PP_kinase_C_1"/>
    <property type="match status" value="1"/>
</dbReference>
<keyword evidence="2 8" id="KW-0808">Transferase</keyword>
<dbReference type="InterPro" id="IPR041108">
    <property type="entry name" value="PP_kinase_C_1"/>
</dbReference>
<feature type="binding site" evidence="8">
    <location>
        <position position="673"/>
    </location>
    <ligand>
        <name>ATP</name>
        <dbReference type="ChEBI" id="CHEBI:30616"/>
    </ligand>
</feature>
<evidence type="ECO:0000259" key="12">
    <source>
        <dbReference type="Pfam" id="PF13089"/>
    </source>
</evidence>
<keyword evidence="1 8" id="KW-0597">Phosphoprotein</keyword>
<feature type="binding site" evidence="8">
    <location>
        <position position="125"/>
    </location>
    <ligand>
        <name>ATP</name>
        <dbReference type="ChEBI" id="CHEBI:30616"/>
    </ligand>
</feature>
<dbReference type="EC" id="2.7.4.1" evidence="8 9"/>
<comment type="cofactor">
    <cofactor evidence="8">
        <name>Mg(2+)</name>
        <dbReference type="ChEBI" id="CHEBI:18420"/>
    </cofactor>
</comment>
<evidence type="ECO:0000256" key="2">
    <source>
        <dbReference type="ARBA" id="ARBA00022679"/>
    </source>
</evidence>
<feature type="binding site" evidence="8">
    <location>
        <position position="486"/>
    </location>
    <ligand>
        <name>Mg(2+)</name>
        <dbReference type="ChEBI" id="CHEBI:18420"/>
    </ligand>
</feature>
<reference evidence="16" key="1">
    <citation type="submission" date="2016-10" db="EMBL/GenBank/DDBJ databases">
        <authorList>
            <person name="Varghese N."/>
            <person name="Submissions S."/>
        </authorList>
    </citation>
    <scope>NUCLEOTIDE SEQUENCE [LARGE SCALE GENOMIC DNA]</scope>
    <source>
        <strain evidence="16">DSM 44437</strain>
    </source>
</reference>